<evidence type="ECO:0000256" key="2">
    <source>
        <dbReference type="SAM" id="Phobius"/>
    </source>
</evidence>
<comment type="caution">
    <text evidence="3">The sequence shown here is derived from an EMBL/GenBank/DDBJ whole genome shotgun (WGS) entry which is preliminary data.</text>
</comment>
<keyword evidence="2" id="KW-0812">Transmembrane</keyword>
<proteinExistence type="predicted"/>
<dbReference type="EMBL" id="JBHTKX010000001">
    <property type="protein sequence ID" value="MFD1128607.1"/>
    <property type="molecule type" value="Genomic_DNA"/>
</dbReference>
<evidence type="ECO:0000313" key="3">
    <source>
        <dbReference type="EMBL" id="MFD1128607.1"/>
    </source>
</evidence>
<feature type="compositionally biased region" description="Low complexity" evidence="1">
    <location>
        <begin position="67"/>
        <end position="81"/>
    </location>
</feature>
<name>A0ABW3PTD0_9BACL</name>
<sequence>MWAVIGLISFIGFLVFLVLGLISVVKKNGLAKKRFITSLVLFVLVIVAVSADPSTQTETAESDETSTEVVETNVTTAASKAPNEEADETNEEEKAAQEATEKAVAEEAAKKEAEEKAAAEAEAKKREEEAKQSLTANYMTLLVPTITQEAAEINDITYNYLVENHSLFPAVTAEAKQAAQDAADPNITTRHLQKNITPYLDTMISITGDVITIQEEETETGTIAFVHILDDDFNSITGYYFGSTGDILEGDTVRLRGVPTAAYSFANIGGGTTNATLITISTIQKL</sequence>
<keyword evidence="2" id="KW-0472">Membrane</keyword>
<feature type="transmembrane region" description="Helical" evidence="2">
    <location>
        <begin position="34"/>
        <end position="51"/>
    </location>
</feature>
<feature type="compositionally biased region" description="Basic and acidic residues" evidence="1">
    <location>
        <begin position="92"/>
        <end position="128"/>
    </location>
</feature>
<keyword evidence="2" id="KW-1133">Transmembrane helix</keyword>
<evidence type="ECO:0008006" key="5">
    <source>
        <dbReference type="Google" id="ProtNLM"/>
    </source>
</evidence>
<accession>A0ABW3PTD0</accession>
<organism evidence="3 4">
    <name type="scientific">Paenibacillus provencensis</name>
    <dbReference type="NCBI Taxonomy" id="441151"/>
    <lineage>
        <taxon>Bacteria</taxon>
        <taxon>Bacillati</taxon>
        <taxon>Bacillota</taxon>
        <taxon>Bacilli</taxon>
        <taxon>Bacillales</taxon>
        <taxon>Paenibacillaceae</taxon>
        <taxon>Paenibacillus</taxon>
    </lineage>
</organism>
<evidence type="ECO:0000256" key="1">
    <source>
        <dbReference type="SAM" id="MobiDB-lite"/>
    </source>
</evidence>
<dbReference type="Proteomes" id="UP001597169">
    <property type="component" value="Unassembled WGS sequence"/>
</dbReference>
<feature type="region of interest" description="Disordered" evidence="1">
    <location>
        <begin position="54"/>
        <end position="128"/>
    </location>
</feature>
<feature type="transmembrane region" description="Helical" evidence="2">
    <location>
        <begin position="6"/>
        <end position="25"/>
    </location>
</feature>
<protein>
    <recommendedName>
        <fullName evidence="5">TcdA-E operon negative regulator</fullName>
    </recommendedName>
</protein>
<keyword evidence="4" id="KW-1185">Reference proteome</keyword>
<dbReference type="RefSeq" id="WP_251584482.1">
    <property type="nucleotide sequence ID" value="NZ_JBHTKX010000001.1"/>
</dbReference>
<reference evidence="4" key="1">
    <citation type="journal article" date="2019" name="Int. J. Syst. Evol. Microbiol.">
        <title>The Global Catalogue of Microorganisms (GCM) 10K type strain sequencing project: providing services to taxonomists for standard genome sequencing and annotation.</title>
        <authorList>
            <consortium name="The Broad Institute Genomics Platform"/>
            <consortium name="The Broad Institute Genome Sequencing Center for Infectious Disease"/>
            <person name="Wu L."/>
            <person name="Ma J."/>
        </authorList>
    </citation>
    <scope>NUCLEOTIDE SEQUENCE [LARGE SCALE GENOMIC DNA]</scope>
    <source>
        <strain evidence="4">CCUG 53519</strain>
    </source>
</reference>
<evidence type="ECO:0000313" key="4">
    <source>
        <dbReference type="Proteomes" id="UP001597169"/>
    </source>
</evidence>
<gene>
    <name evidence="3" type="ORF">ACFQ3J_10515</name>
</gene>